<dbReference type="STRING" id="1314781.A0A165R369"/>
<evidence type="ECO:0000256" key="1">
    <source>
        <dbReference type="ARBA" id="ARBA00006194"/>
    </source>
</evidence>
<dbReference type="AlphaFoldDB" id="A0A165R369"/>
<evidence type="ECO:0000256" key="4">
    <source>
        <dbReference type="SAM" id="MobiDB-lite"/>
    </source>
</evidence>
<proteinExistence type="inferred from homology"/>
<dbReference type="PANTHER" id="PTHR11759">
    <property type="entry name" value="40S RIBOSOMAL PROTEIN S14/30S RIBOSOMAL PROTEIN S11"/>
    <property type="match status" value="1"/>
</dbReference>
<reference evidence="5 6" key="1">
    <citation type="journal article" date="2016" name="Mol. Biol. Evol.">
        <title>Comparative Genomics of Early-Diverging Mushroom-Forming Fungi Provides Insights into the Origins of Lignocellulose Decay Capabilities.</title>
        <authorList>
            <person name="Nagy L.G."/>
            <person name="Riley R."/>
            <person name="Tritt A."/>
            <person name="Adam C."/>
            <person name="Daum C."/>
            <person name="Floudas D."/>
            <person name="Sun H."/>
            <person name="Yadav J.S."/>
            <person name="Pangilinan J."/>
            <person name="Larsson K.H."/>
            <person name="Matsuura K."/>
            <person name="Barry K."/>
            <person name="Labutti K."/>
            <person name="Kuo R."/>
            <person name="Ohm R.A."/>
            <person name="Bhattacharya S.S."/>
            <person name="Shirouzu T."/>
            <person name="Yoshinaga Y."/>
            <person name="Martin F.M."/>
            <person name="Grigoriev I.V."/>
            <person name="Hibbett D.S."/>
        </authorList>
    </citation>
    <scope>NUCLEOTIDE SEQUENCE [LARGE SCALE GENOMIC DNA]</scope>
    <source>
        <strain evidence="5 6">HHB12029</strain>
    </source>
</reference>
<evidence type="ECO:0000256" key="3">
    <source>
        <dbReference type="ARBA" id="ARBA00023274"/>
    </source>
</evidence>
<dbReference type="GO" id="GO:1990904">
    <property type="term" value="C:ribonucleoprotein complex"/>
    <property type="evidence" value="ECO:0007669"/>
    <property type="project" value="UniProtKB-KW"/>
</dbReference>
<dbReference type="OrthoDB" id="1654884at2759"/>
<dbReference type="Proteomes" id="UP000077266">
    <property type="component" value="Unassembled WGS sequence"/>
</dbReference>
<accession>A0A165R369</accession>
<dbReference type="EMBL" id="KV425882">
    <property type="protein sequence ID" value="KZW04437.1"/>
    <property type="molecule type" value="Genomic_DNA"/>
</dbReference>
<dbReference type="GO" id="GO:0006412">
    <property type="term" value="P:translation"/>
    <property type="evidence" value="ECO:0007669"/>
    <property type="project" value="InterPro"/>
</dbReference>
<evidence type="ECO:0000256" key="2">
    <source>
        <dbReference type="ARBA" id="ARBA00022980"/>
    </source>
</evidence>
<keyword evidence="2" id="KW-0689">Ribosomal protein</keyword>
<dbReference type="SUPFAM" id="SSF53137">
    <property type="entry name" value="Translational machinery components"/>
    <property type="match status" value="1"/>
</dbReference>
<dbReference type="InterPro" id="IPR036967">
    <property type="entry name" value="Ribosomal_uS11_sf"/>
</dbReference>
<dbReference type="GO" id="GO:0003735">
    <property type="term" value="F:structural constituent of ribosome"/>
    <property type="evidence" value="ECO:0007669"/>
    <property type="project" value="InterPro"/>
</dbReference>
<feature type="compositionally biased region" description="Low complexity" evidence="4">
    <location>
        <begin position="1"/>
        <end position="16"/>
    </location>
</feature>
<keyword evidence="6" id="KW-1185">Reference proteome</keyword>
<name>A0A165R369_EXIGL</name>
<protein>
    <submittedName>
        <fullName evidence="5">Translational machinery component</fullName>
    </submittedName>
</protein>
<sequence length="281" mass="29809">MFRVAARRAVQNAARRPLSTSQRALADEKPKGTQLGGALDNILSSLGAAPPTAPAPPPRQPAPAPGSPAPVQNAPVPVPAPIVPQGGVKLDAGDESDYAPSPSAGAEGTVFRPVRPPTADPDTRPPTASGVDVEGRALGVGHSRTALYTLHVHAGRNNTMLTLADPTGRVPKNGWISAGQLRFKKATRASYEAGYQCAAKMFRRIDEEKKRIEVLKDEAGNDISRVMEIDLKLDGYGPGRDAVYRALLTQEGQPTAMLIKQIIDSTALKIGGTRAKKRRRL</sequence>
<keyword evidence="3" id="KW-0687">Ribonucleoprotein</keyword>
<evidence type="ECO:0000313" key="5">
    <source>
        <dbReference type="EMBL" id="KZW04437.1"/>
    </source>
</evidence>
<organism evidence="5 6">
    <name type="scientific">Exidia glandulosa HHB12029</name>
    <dbReference type="NCBI Taxonomy" id="1314781"/>
    <lineage>
        <taxon>Eukaryota</taxon>
        <taxon>Fungi</taxon>
        <taxon>Dikarya</taxon>
        <taxon>Basidiomycota</taxon>
        <taxon>Agaricomycotina</taxon>
        <taxon>Agaricomycetes</taxon>
        <taxon>Auriculariales</taxon>
        <taxon>Exidiaceae</taxon>
        <taxon>Exidia</taxon>
    </lineage>
</organism>
<dbReference type="InParanoid" id="A0A165R369"/>
<dbReference type="GO" id="GO:0005840">
    <property type="term" value="C:ribosome"/>
    <property type="evidence" value="ECO:0007669"/>
    <property type="project" value="UniProtKB-KW"/>
</dbReference>
<dbReference type="Pfam" id="PF00411">
    <property type="entry name" value="Ribosomal_S11"/>
    <property type="match status" value="1"/>
</dbReference>
<dbReference type="HAMAP" id="MF_01310">
    <property type="entry name" value="Ribosomal_uS11"/>
    <property type="match status" value="1"/>
</dbReference>
<comment type="similarity">
    <text evidence="1">Belongs to the universal ribosomal protein uS11 family.</text>
</comment>
<dbReference type="Gene3D" id="3.30.420.80">
    <property type="entry name" value="Ribosomal protein S11"/>
    <property type="match status" value="1"/>
</dbReference>
<gene>
    <name evidence="5" type="ORF">EXIGLDRAFT_663991</name>
</gene>
<evidence type="ECO:0000313" key="6">
    <source>
        <dbReference type="Proteomes" id="UP000077266"/>
    </source>
</evidence>
<dbReference type="InterPro" id="IPR001971">
    <property type="entry name" value="Ribosomal_uS11"/>
</dbReference>
<feature type="compositionally biased region" description="Pro residues" evidence="4">
    <location>
        <begin position="51"/>
        <end position="68"/>
    </location>
</feature>
<feature type="region of interest" description="Disordered" evidence="4">
    <location>
        <begin position="1"/>
        <end position="133"/>
    </location>
</feature>